<dbReference type="InterPro" id="IPR029058">
    <property type="entry name" value="AB_hydrolase_fold"/>
</dbReference>
<dbReference type="AlphaFoldDB" id="A0AA37TSW7"/>
<proteinExistence type="predicted"/>
<dbReference type="Proteomes" id="UP001157439">
    <property type="component" value="Unassembled WGS sequence"/>
</dbReference>
<dbReference type="PANTHER" id="PTHR42776:SF27">
    <property type="entry name" value="DIPEPTIDYL PEPTIDASE FAMILY MEMBER 6"/>
    <property type="match status" value="1"/>
</dbReference>
<dbReference type="InterPro" id="IPR001375">
    <property type="entry name" value="Peptidase_S9_cat"/>
</dbReference>
<dbReference type="EMBL" id="BSPO01000003">
    <property type="protein sequence ID" value="GLS83592.1"/>
    <property type="molecule type" value="Genomic_DNA"/>
</dbReference>
<keyword evidence="5" id="KW-1185">Reference proteome</keyword>
<dbReference type="Pfam" id="PF00326">
    <property type="entry name" value="Peptidase_S9"/>
    <property type="match status" value="1"/>
</dbReference>
<comment type="caution">
    <text evidence="4">The sequence shown here is derived from an EMBL/GenBank/DDBJ whole genome shotgun (WGS) entry which is preliminary data.</text>
</comment>
<evidence type="ECO:0000313" key="4">
    <source>
        <dbReference type="EMBL" id="GLS83592.1"/>
    </source>
</evidence>
<dbReference type="SUPFAM" id="SSF53474">
    <property type="entry name" value="alpha/beta-Hydrolases"/>
    <property type="match status" value="1"/>
</dbReference>
<gene>
    <name evidence="4" type="ORF">GCM10007894_15690</name>
</gene>
<dbReference type="GO" id="GO:0004252">
    <property type="term" value="F:serine-type endopeptidase activity"/>
    <property type="evidence" value="ECO:0007669"/>
    <property type="project" value="TreeGrafter"/>
</dbReference>
<dbReference type="GO" id="GO:0006508">
    <property type="term" value="P:proteolysis"/>
    <property type="evidence" value="ECO:0007669"/>
    <property type="project" value="InterPro"/>
</dbReference>
<keyword evidence="1" id="KW-0378">Hydrolase</keyword>
<dbReference type="RefSeq" id="WP_095498631.1">
    <property type="nucleotide sequence ID" value="NZ_BSPO01000003.1"/>
</dbReference>
<evidence type="ECO:0000256" key="1">
    <source>
        <dbReference type="ARBA" id="ARBA00022801"/>
    </source>
</evidence>
<feature type="signal peptide" evidence="2">
    <location>
        <begin position="1"/>
        <end position="20"/>
    </location>
</feature>
<evidence type="ECO:0000256" key="2">
    <source>
        <dbReference type="SAM" id="SignalP"/>
    </source>
</evidence>
<name>A0AA37TSW7_9GAMM</name>
<dbReference type="Gene3D" id="3.40.50.1820">
    <property type="entry name" value="alpha/beta hydrolase"/>
    <property type="match status" value="1"/>
</dbReference>
<sequence length="657" mass="74271">MIRMLFTALLLALFSLPAAAQTALSDFAKHPMFSGIKISPSGDYYAAKYPQGDEDFLAIMSAKDFKILCRFTLEDKQSVGSFYWASDERVVFNEIQKYGQYAQPFLSGNLYAGNADCSQRKVIFGPKSKEQQAAVASIVDLMIEDDKNILISSNFARRQYANLYRLDTFSGRLKLVEKADFANASLTLDHERKPLIATVAQRKRSGITRARSTGEVTTYYRASMKDDWKEVAEVDQSNEAERASMQVFGFIEDNSSLLVGKNDKQPQRGLFELDPKTGKTSLLYQNQRVDASPQWRGLVDPETGYRMSVPVGARINDGYPETIFFDENSAYAKEYRSLEAAFPKHRVSIASSTKDDSIWIIRVSSDVNPGEYYKYDRQQNKLSFLLKPYPWLDKKQMSEMTPVDITARDGLLMQGYLTIPKGSDGKNLPLIIHPHGGPYGPRDYWGYNPEVQVMASRGYAVLQVNFRGSGGYGREFQNIGFGEWGLKMQDDLTDATLWAIEQGIADKDRICISGASYGGYAALQGVVREPDLYQCAVGYVGVYDLPLMLEEGNVAERLDWGPKYLEKAFGTDKAHMKAISPVYHVDKIKAPVFIVHGGKDLQAHYENAYRLRDALEKAGKEYEWMFKRTEGHGFYDETNRAEYFEAIIKFFDKHIGK</sequence>
<protein>
    <submittedName>
        <fullName evidence="4">Peptidase S9</fullName>
    </submittedName>
</protein>
<reference evidence="4 5" key="1">
    <citation type="journal article" date="2014" name="Int. J. Syst. Evol. Microbiol.">
        <title>Complete genome sequence of Corynebacterium casei LMG S-19264T (=DSM 44701T), isolated from a smear-ripened cheese.</title>
        <authorList>
            <consortium name="US DOE Joint Genome Institute (JGI-PGF)"/>
            <person name="Walter F."/>
            <person name="Albersmeier A."/>
            <person name="Kalinowski J."/>
            <person name="Ruckert C."/>
        </authorList>
    </citation>
    <scope>NUCLEOTIDE SEQUENCE [LARGE SCALE GENOMIC DNA]</scope>
    <source>
        <strain evidence="4 5">NBRC 112785</strain>
    </source>
</reference>
<keyword evidence="2" id="KW-0732">Signal</keyword>
<dbReference type="FunFam" id="3.40.50.1820:FF:000442">
    <property type="entry name" value="Subfamily S9C unassigned peptidase"/>
    <property type="match status" value="1"/>
</dbReference>
<feature type="domain" description="Peptidase S9 prolyl oligopeptidase catalytic" evidence="3">
    <location>
        <begin position="446"/>
        <end position="656"/>
    </location>
</feature>
<organism evidence="4 5">
    <name type="scientific">Paraferrimonas haliotis</name>
    <dbReference type="NCBI Taxonomy" id="2013866"/>
    <lineage>
        <taxon>Bacteria</taxon>
        <taxon>Pseudomonadati</taxon>
        <taxon>Pseudomonadota</taxon>
        <taxon>Gammaproteobacteria</taxon>
        <taxon>Alteromonadales</taxon>
        <taxon>Ferrimonadaceae</taxon>
        <taxon>Paraferrimonas</taxon>
    </lineage>
</organism>
<dbReference type="PANTHER" id="PTHR42776">
    <property type="entry name" value="SERINE PEPTIDASE S9 FAMILY MEMBER"/>
    <property type="match status" value="1"/>
</dbReference>
<evidence type="ECO:0000313" key="5">
    <source>
        <dbReference type="Proteomes" id="UP001157439"/>
    </source>
</evidence>
<accession>A0AA37TSW7</accession>
<feature type="chain" id="PRO_5041295068" evidence="2">
    <location>
        <begin position="21"/>
        <end position="657"/>
    </location>
</feature>
<dbReference type="SUPFAM" id="SSF82171">
    <property type="entry name" value="DPP6 N-terminal domain-like"/>
    <property type="match status" value="1"/>
</dbReference>
<evidence type="ECO:0000259" key="3">
    <source>
        <dbReference type="Pfam" id="PF00326"/>
    </source>
</evidence>